<dbReference type="Pfam" id="PF07690">
    <property type="entry name" value="MFS_1"/>
    <property type="match status" value="1"/>
</dbReference>
<organism evidence="6 7">
    <name type="scientific">Candidatus Cryptobacteroides intestinigallinarum</name>
    <dbReference type="NCBI Taxonomy" id="2840767"/>
    <lineage>
        <taxon>Bacteria</taxon>
        <taxon>Pseudomonadati</taxon>
        <taxon>Bacteroidota</taxon>
        <taxon>Bacteroidia</taxon>
        <taxon>Bacteroidales</taxon>
        <taxon>Candidatus Cryptobacteroides</taxon>
    </lineage>
</organism>
<evidence type="ECO:0000256" key="4">
    <source>
        <dbReference type="SAM" id="Phobius"/>
    </source>
</evidence>
<dbReference type="InterPro" id="IPR020846">
    <property type="entry name" value="MFS_dom"/>
</dbReference>
<dbReference type="SUPFAM" id="SSF103473">
    <property type="entry name" value="MFS general substrate transporter"/>
    <property type="match status" value="1"/>
</dbReference>
<dbReference type="InterPro" id="IPR036259">
    <property type="entry name" value="MFS_trans_sf"/>
</dbReference>
<name>A0A9D9MZ80_9BACT</name>
<dbReference type="PANTHER" id="PTHR42910">
    <property type="entry name" value="TRANSPORTER SCO4007-RELATED"/>
    <property type="match status" value="1"/>
</dbReference>
<feature type="transmembrane region" description="Helical" evidence="4">
    <location>
        <begin position="257"/>
        <end position="279"/>
    </location>
</feature>
<dbReference type="Gene3D" id="1.20.1250.20">
    <property type="entry name" value="MFS general substrate transporter like domains"/>
    <property type="match status" value="1"/>
</dbReference>
<feature type="transmembrane region" description="Helical" evidence="4">
    <location>
        <begin position="145"/>
        <end position="164"/>
    </location>
</feature>
<evidence type="ECO:0000313" key="6">
    <source>
        <dbReference type="EMBL" id="MBO8455103.1"/>
    </source>
</evidence>
<keyword evidence="2 4" id="KW-1133">Transmembrane helix</keyword>
<dbReference type="CDD" id="cd17324">
    <property type="entry name" value="MFS_NepI_like"/>
    <property type="match status" value="1"/>
</dbReference>
<feature type="domain" description="Major facilitator superfamily (MFS) profile" evidence="5">
    <location>
        <begin position="16"/>
        <end position="398"/>
    </location>
</feature>
<dbReference type="EMBL" id="JADIMK010000013">
    <property type="protein sequence ID" value="MBO8455103.1"/>
    <property type="molecule type" value="Genomic_DNA"/>
</dbReference>
<protein>
    <submittedName>
        <fullName evidence="6">MFS transporter</fullName>
    </submittedName>
</protein>
<feature type="transmembrane region" description="Helical" evidence="4">
    <location>
        <begin position="55"/>
        <end position="73"/>
    </location>
</feature>
<evidence type="ECO:0000259" key="5">
    <source>
        <dbReference type="PROSITE" id="PS50850"/>
    </source>
</evidence>
<gene>
    <name evidence="6" type="ORF">IAC08_01690</name>
</gene>
<dbReference type="InterPro" id="IPR011701">
    <property type="entry name" value="MFS"/>
</dbReference>
<dbReference type="GO" id="GO:0022857">
    <property type="term" value="F:transmembrane transporter activity"/>
    <property type="evidence" value="ECO:0007669"/>
    <property type="project" value="InterPro"/>
</dbReference>
<dbReference type="PANTHER" id="PTHR42910:SF1">
    <property type="entry name" value="MAJOR FACILITATOR SUPERFAMILY (MFS) PROFILE DOMAIN-CONTAINING PROTEIN"/>
    <property type="match status" value="1"/>
</dbReference>
<dbReference type="Proteomes" id="UP000823617">
    <property type="component" value="Unassembled WGS sequence"/>
</dbReference>
<keyword evidence="3 4" id="KW-0472">Membrane</keyword>
<evidence type="ECO:0000256" key="3">
    <source>
        <dbReference type="ARBA" id="ARBA00023136"/>
    </source>
</evidence>
<proteinExistence type="predicted"/>
<evidence type="ECO:0000256" key="2">
    <source>
        <dbReference type="ARBA" id="ARBA00022989"/>
    </source>
</evidence>
<sequence length="408" mass="43397">MRKTREIKLVPDGGIPAHLLLLMAIVSGFTVANLYYSQPLLEDIRTVFGVSDVTANFITVITQTGYALGLLFIVPMADMYPRRKIVAASMLTAMAMALAIASAPAISVILAVSLLLGMSSVIPQIFIPIAGLYSPPEHKARNMGYVSSGLLTGILSARVISGYIGDWLGWRAMFCIAAALMVICLVLTLRSLPDMKPTFYGRYPDLMKSVWDIFRTHPRMRMYSLRAACSFGCMMSIWSCMAFYLAGSPFYAGSDKVGLLGLCGAVGAVAAGGIGKFVPRFGALKMSFAGALLQIAAWATAFFLGTSYFGLIAAIIMLDLGAQCQQLSNQAACLGSVPDAASRANTIFMTSLFLGGGAGTLISGMAWNHLGWAGVCLTGTAFACASVCISLYEQMHNGRPSSISPDKQ</sequence>
<feature type="transmembrane region" description="Helical" evidence="4">
    <location>
        <begin position="85"/>
        <end position="103"/>
    </location>
</feature>
<keyword evidence="1 4" id="KW-0812">Transmembrane</keyword>
<feature type="transmembrane region" description="Helical" evidence="4">
    <location>
        <begin position="223"/>
        <end position="245"/>
    </location>
</feature>
<feature type="transmembrane region" description="Helical" evidence="4">
    <location>
        <begin position="12"/>
        <end position="35"/>
    </location>
</feature>
<feature type="transmembrane region" description="Helical" evidence="4">
    <location>
        <begin position="109"/>
        <end position="133"/>
    </location>
</feature>
<accession>A0A9D9MZ80</accession>
<feature type="transmembrane region" description="Helical" evidence="4">
    <location>
        <begin position="170"/>
        <end position="189"/>
    </location>
</feature>
<comment type="caution">
    <text evidence="6">The sequence shown here is derived from an EMBL/GenBank/DDBJ whole genome shotgun (WGS) entry which is preliminary data.</text>
</comment>
<feature type="transmembrane region" description="Helical" evidence="4">
    <location>
        <begin position="291"/>
        <end position="318"/>
    </location>
</feature>
<dbReference type="AlphaFoldDB" id="A0A9D9MZ80"/>
<dbReference type="PROSITE" id="PS50850">
    <property type="entry name" value="MFS"/>
    <property type="match status" value="1"/>
</dbReference>
<evidence type="ECO:0000313" key="7">
    <source>
        <dbReference type="Proteomes" id="UP000823617"/>
    </source>
</evidence>
<reference evidence="6" key="1">
    <citation type="submission" date="2020-10" db="EMBL/GenBank/DDBJ databases">
        <authorList>
            <person name="Gilroy R."/>
        </authorList>
    </citation>
    <scope>NUCLEOTIDE SEQUENCE</scope>
    <source>
        <strain evidence="6">B1-3475</strain>
    </source>
</reference>
<reference evidence="6" key="2">
    <citation type="journal article" date="2021" name="PeerJ">
        <title>Extensive microbial diversity within the chicken gut microbiome revealed by metagenomics and culture.</title>
        <authorList>
            <person name="Gilroy R."/>
            <person name="Ravi A."/>
            <person name="Getino M."/>
            <person name="Pursley I."/>
            <person name="Horton D.L."/>
            <person name="Alikhan N.F."/>
            <person name="Baker D."/>
            <person name="Gharbi K."/>
            <person name="Hall N."/>
            <person name="Watson M."/>
            <person name="Adriaenssens E.M."/>
            <person name="Foster-Nyarko E."/>
            <person name="Jarju S."/>
            <person name="Secka A."/>
            <person name="Antonio M."/>
            <person name="Oren A."/>
            <person name="Chaudhuri R.R."/>
            <person name="La Ragione R."/>
            <person name="Hildebrand F."/>
            <person name="Pallen M.J."/>
        </authorList>
    </citation>
    <scope>NUCLEOTIDE SEQUENCE</scope>
    <source>
        <strain evidence="6">B1-3475</strain>
    </source>
</reference>
<evidence type="ECO:0000256" key="1">
    <source>
        <dbReference type="ARBA" id="ARBA00022692"/>
    </source>
</evidence>
<feature type="transmembrane region" description="Helical" evidence="4">
    <location>
        <begin position="370"/>
        <end position="392"/>
    </location>
</feature>